<dbReference type="AlphaFoldDB" id="A0A0D1DV44"/>
<dbReference type="RefSeq" id="XP_011390938.1">
    <property type="nucleotide sequence ID" value="XM_011392636.1"/>
</dbReference>
<dbReference type="PANTHER" id="PTHR17985:SF8">
    <property type="entry name" value="TRANSPORT AND GOLGI ORGANIZATION PROTEIN 2 HOMOLOG"/>
    <property type="match status" value="1"/>
</dbReference>
<reference evidence="1 2" key="1">
    <citation type="journal article" date="2006" name="Nature">
        <title>Insights from the genome of the biotrophic fungal plant pathogen Ustilago maydis.</title>
        <authorList>
            <person name="Kamper J."/>
            <person name="Kahmann R."/>
            <person name="Bolker M."/>
            <person name="Ma L.J."/>
            <person name="Brefort T."/>
            <person name="Saville B.J."/>
            <person name="Banuett F."/>
            <person name="Kronstad J.W."/>
            <person name="Gold S.E."/>
            <person name="Muller O."/>
            <person name="Perlin M.H."/>
            <person name="Wosten H.A."/>
            <person name="de Vries R."/>
            <person name="Ruiz-Herrera J."/>
            <person name="Reynaga-Pena C.G."/>
            <person name="Snetselaar K."/>
            <person name="McCann M."/>
            <person name="Perez-Martin J."/>
            <person name="Feldbrugge M."/>
            <person name="Basse C.W."/>
            <person name="Steinberg G."/>
            <person name="Ibeas J.I."/>
            <person name="Holloman W."/>
            <person name="Guzman P."/>
            <person name="Farman M."/>
            <person name="Stajich J.E."/>
            <person name="Sentandreu R."/>
            <person name="Gonzalez-Prieto J.M."/>
            <person name="Kennell J.C."/>
            <person name="Molina L."/>
            <person name="Schirawski J."/>
            <person name="Mendoza-Mendoza A."/>
            <person name="Greilinger D."/>
            <person name="Munch K."/>
            <person name="Rossel N."/>
            <person name="Scherer M."/>
            <person name="Vranes M."/>
            <person name="Ladendorf O."/>
            <person name="Vincon V."/>
            <person name="Fuchs U."/>
            <person name="Sandrock B."/>
            <person name="Meng S."/>
            <person name="Ho E.C."/>
            <person name="Cahill M.J."/>
            <person name="Boyce K.J."/>
            <person name="Klose J."/>
            <person name="Klosterman S.J."/>
            <person name="Deelstra H.J."/>
            <person name="Ortiz-Castellanos L."/>
            <person name="Li W."/>
            <person name="Sanchez-Alonso P."/>
            <person name="Schreier P.H."/>
            <person name="Hauser-Hahn I."/>
            <person name="Vaupel M."/>
            <person name="Koopmann E."/>
            <person name="Friedrich G."/>
            <person name="Voss H."/>
            <person name="Schluter T."/>
            <person name="Margolis J."/>
            <person name="Platt D."/>
            <person name="Swimmer C."/>
            <person name="Gnirke A."/>
            <person name="Chen F."/>
            <person name="Vysotskaia V."/>
            <person name="Mannhaupt G."/>
            <person name="Guldener U."/>
            <person name="Munsterkotter M."/>
            <person name="Haase D."/>
            <person name="Oesterheld M."/>
            <person name="Mewes H.W."/>
            <person name="Mauceli E.W."/>
            <person name="DeCaprio D."/>
            <person name="Wade C.M."/>
            <person name="Butler J."/>
            <person name="Young S."/>
            <person name="Jaffe D.B."/>
            <person name="Calvo S."/>
            <person name="Nusbaum C."/>
            <person name="Galagan J."/>
            <person name="Birren B.W."/>
        </authorList>
    </citation>
    <scope>NUCLEOTIDE SEQUENCE [LARGE SCALE GENOMIC DNA]</scope>
    <source>
        <strain evidence="2">DSM 14603 / FGSC 9021 / UM521</strain>
    </source>
</reference>
<gene>
    <name evidence="1" type="ORF">UMAG_04661</name>
</gene>
<dbReference type="GO" id="GO:0007030">
    <property type="term" value="P:Golgi organization"/>
    <property type="evidence" value="ECO:0000318"/>
    <property type="project" value="GO_Central"/>
</dbReference>
<dbReference type="Pfam" id="PF05742">
    <property type="entry name" value="TANGO2"/>
    <property type="match status" value="1"/>
</dbReference>
<proteinExistence type="predicted"/>
<dbReference type="OMA" id="QAGGSWF"/>
<dbReference type="KEGG" id="uma:UMAG_04661"/>
<evidence type="ECO:0000313" key="2">
    <source>
        <dbReference type="Proteomes" id="UP000000561"/>
    </source>
</evidence>
<organism evidence="1 2">
    <name type="scientific">Mycosarcoma maydis</name>
    <name type="common">Corn smut fungus</name>
    <name type="synonym">Ustilago maydis</name>
    <dbReference type="NCBI Taxonomy" id="5270"/>
    <lineage>
        <taxon>Eukaryota</taxon>
        <taxon>Fungi</taxon>
        <taxon>Dikarya</taxon>
        <taxon>Basidiomycota</taxon>
        <taxon>Ustilaginomycotina</taxon>
        <taxon>Ustilaginomycetes</taxon>
        <taxon>Ustilaginales</taxon>
        <taxon>Ustilaginaceae</taxon>
        <taxon>Mycosarcoma</taxon>
    </lineage>
</organism>
<evidence type="ECO:0008006" key="3">
    <source>
        <dbReference type="Google" id="ProtNLM"/>
    </source>
</evidence>
<protein>
    <recommendedName>
        <fullName evidence="3">DUF833-domain-containing protein</fullName>
    </recommendedName>
</protein>
<dbReference type="GeneID" id="23564769"/>
<evidence type="ECO:0000313" key="1">
    <source>
        <dbReference type="EMBL" id="KIS67566.1"/>
    </source>
</evidence>
<dbReference type="PANTHER" id="PTHR17985">
    <property type="entry name" value="SER/THR-RICH PROTEIN T10 IN DGCR REGION"/>
    <property type="match status" value="1"/>
</dbReference>
<name>A0A0D1DV44_MYCMD</name>
<accession>A0A0D1DV44</accession>
<dbReference type="GO" id="GO:0005794">
    <property type="term" value="C:Golgi apparatus"/>
    <property type="evidence" value="ECO:0000318"/>
    <property type="project" value="GO_Central"/>
</dbReference>
<keyword evidence="2" id="KW-1185">Reference proteome</keyword>
<dbReference type="EMBL" id="CM003152">
    <property type="protein sequence ID" value="KIS67566.1"/>
    <property type="molecule type" value="Genomic_DNA"/>
</dbReference>
<sequence>MCVIFWTVNDPQYELVIASNRDEFLSRPTRAAEWHSFDSRSASPRVLSARDSTGGGTWLGVSENGAFAALTNFTESAPRIPVGMDGFESRGGLVRDWLTLQAAMCGGKRSLQEVSTQVQEYLNSVGAKGDRYPGFNLLVGALSLQGMVVGYVTNRTLQGQVVRDATVDMFLPLPHGATEASSATSPPVGMSNSILAQPWRKVTSGSHSFCQIVSSHHTQSTTLEDMTEQLFDLLWTSSNPPPSQRSELQNSVLISPLELPASASTERDWYATRTSTVITIAKDGSARLVERDTFQLRDAQPVLVNGPEATAALAGRDGGQRMFAWHIQ</sequence>
<dbReference type="InterPro" id="IPR008551">
    <property type="entry name" value="TANGO2"/>
</dbReference>
<dbReference type="OrthoDB" id="191601at2759"/>
<dbReference type="Proteomes" id="UP000000561">
    <property type="component" value="Chromosome 13"/>
</dbReference>
<dbReference type="InParanoid" id="A0A0D1DV44"/>
<dbReference type="VEuPathDB" id="FungiDB:UMAG_04661"/>
<dbReference type="eggNOG" id="KOG2342">
    <property type="taxonomic scope" value="Eukaryota"/>
</dbReference>
<dbReference type="GO" id="GO:0009306">
    <property type="term" value="P:protein secretion"/>
    <property type="evidence" value="ECO:0000318"/>
    <property type="project" value="GO_Central"/>
</dbReference>